<dbReference type="PANTHER" id="PTHR37166">
    <property type="entry name" value="PROTEIN FLAG"/>
    <property type="match status" value="1"/>
</dbReference>
<dbReference type="EMBL" id="CP039268">
    <property type="protein sequence ID" value="QGU32548.1"/>
    <property type="molecule type" value="Genomic_DNA"/>
</dbReference>
<keyword evidence="2" id="KW-0969">Cilium</keyword>
<name>A0A6I6E7N9_THETI</name>
<protein>
    <submittedName>
        <fullName evidence="2">Flagellar biosynthesis protein FlaG</fullName>
    </submittedName>
</protein>
<proteinExistence type="predicted"/>
<sequence length="163" mass="17651">MASDSLSVSGLTPLTQPTGSTSPRTHTSPETQPNGLTTGPKGRTDTQQGVSAHPPNRSESGRLGQADEAKNELNPKSELNQGVAATDTEKVEKLAEAVDKINEMMQQGRQMLTFQLDEESGRMVVRVIDSQTNEVIRQIPSEETLKFAKYVDGLVGLIFNKKA</sequence>
<dbReference type="OrthoDB" id="5741693at2"/>
<dbReference type="KEGG" id="ttp:E6P07_05835"/>
<dbReference type="InterPro" id="IPR035924">
    <property type="entry name" value="FlaG-like_sf"/>
</dbReference>
<keyword evidence="3" id="KW-1185">Reference proteome</keyword>
<evidence type="ECO:0000256" key="1">
    <source>
        <dbReference type="SAM" id="MobiDB-lite"/>
    </source>
</evidence>
<gene>
    <name evidence="2" type="ORF">E6P07_05835</name>
</gene>
<reference evidence="2 3" key="1">
    <citation type="submission" date="2019-12" db="EMBL/GenBank/DDBJ databases">
        <title>The complete genome of the thermophilic, anoxygenic phototrophic gammaproteobacterium Thermochromatium tepidum.</title>
        <authorList>
            <person name="Sattley W.M."/>
            <person name="Swingley W.D."/>
            <person name="Burchell B.M."/>
            <person name="Gurbani S.A."/>
            <person name="Kujawa C.M."/>
            <person name="Nuccio D.A."/>
            <person name="Schladweiler J."/>
            <person name="Shaffer K.N."/>
            <person name="Stokes L.M."/>
            <person name="Touchman J.W."/>
            <person name="Blankenship R.E."/>
            <person name="Madigan M.T."/>
        </authorList>
    </citation>
    <scope>NUCLEOTIDE SEQUENCE [LARGE SCALE GENOMIC DNA]</scope>
    <source>
        <strain evidence="2 3">ATCC 43061</strain>
    </source>
</reference>
<evidence type="ECO:0000313" key="3">
    <source>
        <dbReference type="Proteomes" id="UP000426424"/>
    </source>
</evidence>
<feature type="region of interest" description="Disordered" evidence="1">
    <location>
        <begin position="1"/>
        <end position="90"/>
    </location>
</feature>
<dbReference type="Pfam" id="PF03646">
    <property type="entry name" value="FlaG"/>
    <property type="match status" value="1"/>
</dbReference>
<organism evidence="2 3">
    <name type="scientific">Thermochromatium tepidum ATCC 43061</name>
    <dbReference type="NCBI Taxonomy" id="316276"/>
    <lineage>
        <taxon>Bacteria</taxon>
        <taxon>Pseudomonadati</taxon>
        <taxon>Pseudomonadota</taxon>
        <taxon>Gammaproteobacteria</taxon>
        <taxon>Chromatiales</taxon>
        <taxon>Chromatiaceae</taxon>
        <taxon>Thermochromatium</taxon>
    </lineage>
</organism>
<dbReference type="Proteomes" id="UP000426424">
    <property type="component" value="Chromosome"/>
</dbReference>
<keyword evidence="2" id="KW-0282">Flagellum</keyword>
<dbReference type="Gene3D" id="3.30.160.170">
    <property type="entry name" value="FlaG-like"/>
    <property type="match status" value="1"/>
</dbReference>
<dbReference type="PANTHER" id="PTHR37166:SF1">
    <property type="entry name" value="PROTEIN FLAG"/>
    <property type="match status" value="1"/>
</dbReference>
<dbReference type="InterPro" id="IPR005186">
    <property type="entry name" value="FlaG"/>
</dbReference>
<dbReference type="SUPFAM" id="SSF160214">
    <property type="entry name" value="FlaG-like"/>
    <property type="match status" value="1"/>
</dbReference>
<feature type="compositionally biased region" description="Polar residues" evidence="1">
    <location>
        <begin position="1"/>
        <end position="37"/>
    </location>
</feature>
<keyword evidence="2" id="KW-0966">Cell projection</keyword>
<evidence type="ECO:0000313" key="2">
    <source>
        <dbReference type="EMBL" id="QGU32548.1"/>
    </source>
</evidence>
<accession>A0A6I6E7N9</accession>
<feature type="compositionally biased region" description="Basic and acidic residues" evidence="1">
    <location>
        <begin position="65"/>
        <end position="75"/>
    </location>
</feature>
<dbReference type="AlphaFoldDB" id="A0A6I6E7N9"/>